<name>A0A0F5JDM0_9BACT</name>
<dbReference type="PATRIC" id="fig|927665.4.peg.1987"/>
<evidence type="ECO:0000313" key="1">
    <source>
        <dbReference type="EMBL" id="KKB55966.1"/>
    </source>
</evidence>
<sequence length="133" mass="15952">MDNNNITGIKGYYYLLQQITSLLNLSLPEIRQKYINYPYCLIDYFEKNVEEKSIEIRFDQEAFTMTCLFSNEGKCEFVYLFPDKNEYVKGFISYLEITQNYDYLMNRWVIPGCYIKAKAIEHLSNNICLMFYN</sequence>
<organism evidence="1 2">
    <name type="scientific">Parabacteroides goldsteinii DSM 19448 = WAL 12034</name>
    <dbReference type="NCBI Taxonomy" id="927665"/>
    <lineage>
        <taxon>Bacteria</taxon>
        <taxon>Pseudomonadati</taxon>
        <taxon>Bacteroidota</taxon>
        <taxon>Bacteroidia</taxon>
        <taxon>Bacteroidales</taxon>
        <taxon>Tannerellaceae</taxon>
        <taxon>Parabacteroides</taxon>
    </lineage>
</organism>
<dbReference type="Proteomes" id="UP000033047">
    <property type="component" value="Unassembled WGS sequence"/>
</dbReference>
<dbReference type="AlphaFoldDB" id="A0A0F5JDM0"/>
<proteinExistence type="predicted"/>
<protein>
    <submittedName>
        <fullName evidence="1">Uncharacterized protein</fullName>
    </submittedName>
</protein>
<gene>
    <name evidence="1" type="ORF">HMPREF1535_01939</name>
</gene>
<evidence type="ECO:0000313" key="2">
    <source>
        <dbReference type="Proteomes" id="UP000033047"/>
    </source>
</evidence>
<reference evidence="1 2" key="1">
    <citation type="submission" date="2013-04" db="EMBL/GenBank/DDBJ databases">
        <title>The Genome Sequence of Parabacteroides goldsteinii DSM 19448.</title>
        <authorList>
            <consortium name="The Broad Institute Genomics Platform"/>
            <person name="Earl A."/>
            <person name="Ward D."/>
            <person name="Feldgarden M."/>
            <person name="Gevers D."/>
            <person name="Martens E."/>
            <person name="Sakamoto M."/>
            <person name="Benno Y."/>
            <person name="Song Y."/>
            <person name="Liu C."/>
            <person name="Lee J."/>
            <person name="Bolanos M."/>
            <person name="Vaisanen M.L."/>
            <person name="Finegold S.M."/>
            <person name="Walker B."/>
            <person name="Young S."/>
            <person name="Zeng Q."/>
            <person name="Gargeya S."/>
            <person name="Fitzgerald M."/>
            <person name="Haas B."/>
            <person name="Abouelleil A."/>
            <person name="Allen A.W."/>
            <person name="Alvarado L."/>
            <person name="Arachchi H.M."/>
            <person name="Berlin A.M."/>
            <person name="Chapman S.B."/>
            <person name="Gainer-Dewar J."/>
            <person name="Goldberg J."/>
            <person name="Griggs A."/>
            <person name="Gujja S."/>
            <person name="Hansen M."/>
            <person name="Howarth C."/>
            <person name="Imamovic A."/>
            <person name="Ireland A."/>
            <person name="Larimer J."/>
            <person name="McCowan C."/>
            <person name="Murphy C."/>
            <person name="Pearson M."/>
            <person name="Poon T.W."/>
            <person name="Priest M."/>
            <person name="Roberts A."/>
            <person name="Saif S."/>
            <person name="Shea T."/>
            <person name="Sisk P."/>
            <person name="Sykes S."/>
            <person name="Wortman J."/>
            <person name="Nusbaum C."/>
            <person name="Birren B."/>
        </authorList>
    </citation>
    <scope>NUCLEOTIDE SEQUENCE [LARGE SCALE GENOMIC DNA]</scope>
    <source>
        <strain evidence="1 2">DSM 19448</strain>
    </source>
</reference>
<comment type="caution">
    <text evidence="1">The sequence shown here is derived from an EMBL/GenBank/DDBJ whole genome shotgun (WGS) entry which is preliminary data.</text>
</comment>
<dbReference type="HOGENOM" id="CLU_156380_0_0_10"/>
<accession>A0A0F5JDM0</accession>
<dbReference type="EMBL" id="AQHV01000011">
    <property type="protein sequence ID" value="KKB55966.1"/>
    <property type="molecule type" value="Genomic_DNA"/>
</dbReference>